<protein>
    <submittedName>
        <fullName evidence="1">Uncharacterized protein</fullName>
    </submittedName>
</protein>
<sequence length="189" mass="19922">MHHGTVGLLFVTRFNNVAITESGLPPAHCDDFAALDPTPVHSNLSAIKIRAGWDRTPSYSAVRLPILAYAHSVGQMKGPGAALAEGEFDRIRETLTTRELSAQYNPHAFRTESATMEHGRVEGGLNAAGVVGHGAAVVGVTAEEGASVEGVLVERNMLAAGGTADVRLGYDFYAVDGGPATRFSNFCRS</sequence>
<dbReference type="Proteomes" id="UP000269721">
    <property type="component" value="Unassembled WGS sequence"/>
</dbReference>
<name>A0A4P9VWX8_9FUNG</name>
<dbReference type="EMBL" id="ML002110">
    <property type="protein sequence ID" value="RKO82770.1"/>
    <property type="molecule type" value="Genomic_DNA"/>
</dbReference>
<evidence type="ECO:0000313" key="2">
    <source>
        <dbReference type="Proteomes" id="UP000269721"/>
    </source>
</evidence>
<keyword evidence="2" id="KW-1185">Reference proteome</keyword>
<proteinExistence type="predicted"/>
<reference evidence="2" key="1">
    <citation type="journal article" date="2018" name="Nat. Microbiol.">
        <title>Leveraging single-cell genomics to expand the fungal tree of life.</title>
        <authorList>
            <person name="Ahrendt S.R."/>
            <person name="Quandt C.A."/>
            <person name="Ciobanu D."/>
            <person name="Clum A."/>
            <person name="Salamov A."/>
            <person name="Andreopoulos B."/>
            <person name="Cheng J.F."/>
            <person name="Woyke T."/>
            <person name="Pelin A."/>
            <person name="Henrissat B."/>
            <person name="Reynolds N.K."/>
            <person name="Benny G.L."/>
            <person name="Smith M.E."/>
            <person name="James T.Y."/>
            <person name="Grigoriev I.V."/>
        </authorList>
    </citation>
    <scope>NUCLEOTIDE SEQUENCE [LARGE SCALE GENOMIC DNA]</scope>
</reference>
<dbReference type="AlphaFoldDB" id="A0A4P9VWX8"/>
<accession>A0A4P9VWX8</accession>
<gene>
    <name evidence="1" type="ORF">BDK51DRAFT_31905</name>
</gene>
<organism evidence="1 2">
    <name type="scientific">Blyttiomyces helicus</name>
    <dbReference type="NCBI Taxonomy" id="388810"/>
    <lineage>
        <taxon>Eukaryota</taxon>
        <taxon>Fungi</taxon>
        <taxon>Fungi incertae sedis</taxon>
        <taxon>Chytridiomycota</taxon>
        <taxon>Chytridiomycota incertae sedis</taxon>
        <taxon>Chytridiomycetes</taxon>
        <taxon>Chytridiomycetes incertae sedis</taxon>
        <taxon>Blyttiomyces</taxon>
    </lineage>
</organism>
<evidence type="ECO:0000313" key="1">
    <source>
        <dbReference type="EMBL" id="RKO82770.1"/>
    </source>
</evidence>